<gene>
    <name evidence="2" type="ORF">D791_02240</name>
</gene>
<feature type="transmembrane region" description="Helical" evidence="1">
    <location>
        <begin position="12"/>
        <end position="32"/>
    </location>
</feature>
<dbReference type="Proteomes" id="UP000019464">
    <property type="component" value="Unassembled WGS sequence"/>
</dbReference>
<evidence type="ECO:0000313" key="3">
    <source>
        <dbReference type="Proteomes" id="UP000019464"/>
    </source>
</evidence>
<proteinExistence type="predicted"/>
<sequence length="33" mass="3519">MGASITEWENAAAYFTFADNPLALVLFSIGVAQ</sequence>
<organism evidence="2 3">
    <name type="scientific">Nitrincola nitratireducens</name>
    <dbReference type="NCBI Taxonomy" id="1229521"/>
    <lineage>
        <taxon>Bacteria</taxon>
        <taxon>Pseudomonadati</taxon>
        <taxon>Pseudomonadota</taxon>
        <taxon>Gammaproteobacteria</taxon>
        <taxon>Oceanospirillales</taxon>
        <taxon>Oceanospirillaceae</taxon>
        <taxon>Nitrincola</taxon>
    </lineage>
</organism>
<dbReference type="AlphaFoldDB" id="W9VJZ5"/>
<reference evidence="2 3" key="2">
    <citation type="journal article" date="2015" name="Syst. Appl. Microbiol.">
        <title>Nitrincola nitratireducens sp. nov. isolated from a haloalkaline crater lake.</title>
        <authorList>
            <person name="Singh A."/>
            <person name="Vaidya B."/>
            <person name="Tanuku N.R."/>
            <person name="Pinnaka A.K."/>
        </authorList>
    </citation>
    <scope>NUCLEOTIDE SEQUENCE [LARGE SCALE GENOMIC DNA]</scope>
    <source>
        <strain evidence="2 3">AK23</strain>
    </source>
</reference>
<name>W9VJZ5_9GAMM</name>
<evidence type="ECO:0000313" key="2">
    <source>
        <dbReference type="EMBL" id="EXJ10875.1"/>
    </source>
</evidence>
<accession>W9VJZ5</accession>
<comment type="caution">
    <text evidence="2">The sequence shown here is derived from an EMBL/GenBank/DDBJ whole genome shotgun (WGS) entry which is preliminary data.</text>
</comment>
<dbReference type="EMBL" id="AONB01000010">
    <property type="protein sequence ID" value="EXJ10875.1"/>
    <property type="molecule type" value="Genomic_DNA"/>
</dbReference>
<evidence type="ECO:0000256" key="1">
    <source>
        <dbReference type="SAM" id="Phobius"/>
    </source>
</evidence>
<protein>
    <submittedName>
        <fullName evidence="2">Uncharacterized protein</fullName>
    </submittedName>
</protein>
<reference evidence="3" key="1">
    <citation type="submission" date="2012-11" db="EMBL/GenBank/DDBJ databases">
        <authorList>
            <person name="Singh A."/>
            <person name="Pinnaka A.K."/>
            <person name="Vaidya B."/>
        </authorList>
    </citation>
    <scope>NUCLEOTIDE SEQUENCE [LARGE SCALE GENOMIC DNA]</scope>
    <source>
        <strain evidence="3">AK23</strain>
    </source>
</reference>
<keyword evidence="1" id="KW-1133">Transmembrane helix</keyword>
<keyword evidence="3" id="KW-1185">Reference proteome</keyword>
<keyword evidence="1" id="KW-0812">Transmembrane</keyword>
<keyword evidence="1" id="KW-0472">Membrane</keyword>